<dbReference type="Proteomes" id="UP000315295">
    <property type="component" value="Unassembled WGS sequence"/>
</dbReference>
<feature type="compositionally biased region" description="Basic residues" evidence="1">
    <location>
        <begin position="8"/>
        <end position="24"/>
    </location>
</feature>
<dbReference type="STRING" id="106549.A0A540MMI0"/>
<dbReference type="SMART" id="SM01054">
    <property type="entry name" value="CaM_binding"/>
    <property type="match status" value="1"/>
</dbReference>
<name>A0A540MMI0_MALBA</name>
<evidence type="ECO:0000313" key="3">
    <source>
        <dbReference type="EMBL" id="TQE00026.1"/>
    </source>
</evidence>
<feature type="compositionally biased region" description="Polar residues" evidence="1">
    <location>
        <begin position="96"/>
        <end position="111"/>
    </location>
</feature>
<feature type="domain" description="Calmodulin-binding" evidence="2">
    <location>
        <begin position="214"/>
        <end position="321"/>
    </location>
</feature>
<evidence type="ECO:0000259" key="2">
    <source>
        <dbReference type="SMART" id="SM01054"/>
    </source>
</evidence>
<sequence>MVPMPLSYRRRHINPRKSSSRQARKGVGTTRAPTSSMKKNSKRTANGGYGRSPTVPSPKNKGLRRSTRRPLSSSSSLSSSSVSASPAKSTHKKENGATSQRKAMKTGNQRANLKVGKSTRPRKSEILSSESKNSSARKLTFRRGRVIDIKPEINTTRRLKFRRVRLAGETQNGKGGVIGGSAGRKEVGDSQSIGDVCQRLSPWWKVVDHSHSNGAFIKRRSLGRIEVDGSQSNGGKFKSEKVVPRSFKRDVEGSQRKSLRRKAAGDSGLNGSTKTSPEKVVLRHQGVTGRKDVQKLLNNVIEETASRLVESRKSRPWLVLSRL</sequence>
<dbReference type="PANTHER" id="PTHR33349">
    <property type="entry name" value="EMB|CAB62594.1"/>
    <property type="match status" value="1"/>
</dbReference>
<feature type="region of interest" description="Disordered" evidence="1">
    <location>
        <begin position="1"/>
        <end position="137"/>
    </location>
</feature>
<reference evidence="3 4" key="1">
    <citation type="journal article" date="2019" name="G3 (Bethesda)">
        <title>Sequencing of a Wild Apple (Malus baccata) Genome Unravels the Differences Between Cultivated and Wild Apple Species Regarding Disease Resistance and Cold Tolerance.</title>
        <authorList>
            <person name="Chen X."/>
        </authorList>
    </citation>
    <scope>NUCLEOTIDE SEQUENCE [LARGE SCALE GENOMIC DNA]</scope>
    <source>
        <strain evidence="4">cv. Shandingzi</strain>
        <tissue evidence="3">Leaves</tissue>
    </source>
</reference>
<gene>
    <name evidence="3" type="ORF">C1H46_014404</name>
</gene>
<dbReference type="InterPro" id="IPR012417">
    <property type="entry name" value="CaM-bd_dom_pln"/>
</dbReference>
<dbReference type="Pfam" id="PF07839">
    <property type="entry name" value="CaM_binding"/>
    <property type="match status" value="1"/>
</dbReference>
<dbReference type="PANTHER" id="PTHR33349:SF41">
    <property type="entry name" value="EMB|CAB62594.1"/>
    <property type="match status" value="1"/>
</dbReference>
<organism evidence="3 4">
    <name type="scientific">Malus baccata</name>
    <name type="common">Siberian crab apple</name>
    <name type="synonym">Pyrus baccata</name>
    <dbReference type="NCBI Taxonomy" id="106549"/>
    <lineage>
        <taxon>Eukaryota</taxon>
        <taxon>Viridiplantae</taxon>
        <taxon>Streptophyta</taxon>
        <taxon>Embryophyta</taxon>
        <taxon>Tracheophyta</taxon>
        <taxon>Spermatophyta</taxon>
        <taxon>Magnoliopsida</taxon>
        <taxon>eudicotyledons</taxon>
        <taxon>Gunneridae</taxon>
        <taxon>Pentapetalae</taxon>
        <taxon>rosids</taxon>
        <taxon>fabids</taxon>
        <taxon>Rosales</taxon>
        <taxon>Rosaceae</taxon>
        <taxon>Amygdaloideae</taxon>
        <taxon>Maleae</taxon>
        <taxon>Malus</taxon>
    </lineage>
</organism>
<feature type="compositionally biased region" description="Basic and acidic residues" evidence="1">
    <location>
        <begin position="237"/>
        <end position="255"/>
    </location>
</feature>
<proteinExistence type="predicted"/>
<evidence type="ECO:0000313" key="4">
    <source>
        <dbReference type="Proteomes" id="UP000315295"/>
    </source>
</evidence>
<keyword evidence="4" id="KW-1185">Reference proteome</keyword>
<feature type="compositionally biased region" description="Low complexity" evidence="1">
    <location>
        <begin position="69"/>
        <end position="88"/>
    </location>
</feature>
<accession>A0A540MMI0</accession>
<evidence type="ECO:0000256" key="1">
    <source>
        <dbReference type="SAM" id="MobiDB-lite"/>
    </source>
</evidence>
<comment type="caution">
    <text evidence="3">The sequence shown here is derived from an EMBL/GenBank/DDBJ whole genome shotgun (WGS) entry which is preliminary data.</text>
</comment>
<feature type="region of interest" description="Disordered" evidence="1">
    <location>
        <begin position="227"/>
        <end position="286"/>
    </location>
</feature>
<protein>
    <recommendedName>
        <fullName evidence="2">Calmodulin-binding domain-containing protein</fullName>
    </recommendedName>
</protein>
<dbReference type="GO" id="GO:0005516">
    <property type="term" value="F:calmodulin binding"/>
    <property type="evidence" value="ECO:0007669"/>
    <property type="project" value="InterPro"/>
</dbReference>
<dbReference type="EMBL" id="VIEB01000224">
    <property type="protein sequence ID" value="TQE00026.1"/>
    <property type="molecule type" value="Genomic_DNA"/>
</dbReference>
<dbReference type="AlphaFoldDB" id="A0A540MMI0"/>